<evidence type="ECO:0000313" key="4">
    <source>
        <dbReference type="Proteomes" id="UP001642487"/>
    </source>
</evidence>
<protein>
    <recommendedName>
        <fullName evidence="2">Homologous recombination OB-fold protein OB-fold domain-containing protein</fullName>
    </recommendedName>
</protein>
<organism evidence="3 4">
    <name type="scientific">Citrullus colocynthis</name>
    <name type="common">colocynth</name>
    <dbReference type="NCBI Taxonomy" id="252529"/>
    <lineage>
        <taxon>Eukaryota</taxon>
        <taxon>Viridiplantae</taxon>
        <taxon>Streptophyta</taxon>
        <taxon>Embryophyta</taxon>
        <taxon>Tracheophyta</taxon>
        <taxon>Spermatophyta</taxon>
        <taxon>Magnoliopsida</taxon>
        <taxon>eudicotyledons</taxon>
        <taxon>Gunneridae</taxon>
        <taxon>Pentapetalae</taxon>
        <taxon>rosids</taxon>
        <taxon>fabids</taxon>
        <taxon>Cucurbitales</taxon>
        <taxon>Cucurbitaceae</taxon>
        <taxon>Benincaseae</taxon>
        <taxon>Citrullus</taxon>
    </lineage>
</organism>
<evidence type="ECO:0000313" key="3">
    <source>
        <dbReference type="EMBL" id="CAK9329938.1"/>
    </source>
</evidence>
<dbReference type="InterPro" id="IPR058570">
    <property type="entry name" value="HROB_OB"/>
</dbReference>
<proteinExistence type="predicted"/>
<accession>A0ABP0ZAZ2</accession>
<dbReference type="InterPro" id="IPR028045">
    <property type="entry name" value="HROB"/>
</dbReference>
<feature type="compositionally biased region" description="Basic and acidic residues" evidence="1">
    <location>
        <begin position="437"/>
        <end position="463"/>
    </location>
</feature>
<feature type="compositionally biased region" description="Polar residues" evidence="1">
    <location>
        <begin position="421"/>
        <end position="433"/>
    </location>
</feature>
<name>A0ABP0ZAZ2_9ROSI</name>
<keyword evidence="4" id="KW-1185">Reference proteome</keyword>
<feature type="domain" description="Homologous recombination OB-fold protein OB-fold" evidence="2">
    <location>
        <begin position="241"/>
        <end position="327"/>
    </location>
</feature>
<feature type="region of interest" description="Disordered" evidence="1">
    <location>
        <begin position="374"/>
        <end position="479"/>
    </location>
</feature>
<feature type="compositionally biased region" description="Low complexity" evidence="1">
    <location>
        <begin position="90"/>
        <end position="102"/>
    </location>
</feature>
<reference evidence="3 4" key="1">
    <citation type="submission" date="2024-03" db="EMBL/GenBank/DDBJ databases">
        <authorList>
            <person name="Gkanogiannis A."/>
            <person name="Becerra Lopez-Lavalle L."/>
        </authorList>
    </citation>
    <scope>NUCLEOTIDE SEQUENCE [LARGE SCALE GENOMIC DNA]</scope>
</reference>
<dbReference type="PANTHER" id="PTHR14523">
    <property type="entry name" value="UNCHARACTERIZED PROTEIN C17ORF53 HOMOLOG"/>
    <property type="match status" value="1"/>
</dbReference>
<gene>
    <name evidence="3" type="ORF">CITCOLO1_LOCUS22418</name>
</gene>
<feature type="region of interest" description="Disordered" evidence="1">
    <location>
        <begin position="1"/>
        <end position="22"/>
    </location>
</feature>
<sequence>MLNSVETCRESKKRESVTNPNGRRRWFSNSASNFKFPRFLFFNRRLPQFLFESKIPKMEPWEALDLDYSDVHSLLRPLKRHRSPQPLSPSPAATSTPSLPLLETCSRPPSQSQLLSDHRQSESSFLSQTSICRSQRISTALEAPCPSGASSRIIPGPAGAVQAAMQRRTHVDNSCVGNEEPIPTQEYIRRVIENGDEKDDDFNRSPWVCALNFVRSLGAMEGNGAVSETSLNSIKNGFNDEKVALVVAIIKSCTSNGLGGMMVTLKDPTGTIDASIHHRVISEGNFGKDISVGAVLILQKVAVFSPTRFVYVLNVTRRNVVKVISKDSGPLIKHNNPTVGQSDSITGDTHGEVHMPQMNFDVSRETTQTIISSLRQNSKLRGNELGDLQTRKGTAASSSNRKENGTIRNRQSIVEKEPVMDQSTSKGTSSVGCNTVHVDRDQEMGLDEPINHPKGTDPDKLSQAKENGAASNTAQVPNIQEAETANEMKMMTRTQEPVLPQWTDEQLDELFVFD</sequence>
<dbReference type="EMBL" id="OZ021743">
    <property type="protein sequence ID" value="CAK9329938.1"/>
    <property type="molecule type" value="Genomic_DNA"/>
</dbReference>
<evidence type="ECO:0000259" key="2">
    <source>
        <dbReference type="Pfam" id="PF15072"/>
    </source>
</evidence>
<evidence type="ECO:0000256" key="1">
    <source>
        <dbReference type="SAM" id="MobiDB-lite"/>
    </source>
</evidence>
<feature type="compositionally biased region" description="Basic and acidic residues" evidence="1">
    <location>
        <begin position="7"/>
        <end position="16"/>
    </location>
</feature>
<dbReference type="Proteomes" id="UP001642487">
    <property type="component" value="Chromosome 9"/>
</dbReference>
<feature type="compositionally biased region" description="Polar residues" evidence="1">
    <location>
        <begin position="469"/>
        <end position="479"/>
    </location>
</feature>
<feature type="region of interest" description="Disordered" evidence="1">
    <location>
        <begin position="80"/>
        <end position="119"/>
    </location>
</feature>
<dbReference type="Pfam" id="PF15072">
    <property type="entry name" value="HROB"/>
    <property type="match status" value="1"/>
</dbReference>
<dbReference type="PANTHER" id="PTHR14523:SF1">
    <property type="entry name" value="HOMOLOGOUS RECOMBINATION OB-FOLD PROTEIN"/>
    <property type="match status" value="1"/>
</dbReference>